<dbReference type="EMBL" id="BOOQ01000001">
    <property type="protein sequence ID" value="GII43595.1"/>
    <property type="molecule type" value="Genomic_DNA"/>
</dbReference>
<feature type="domain" description="Solute-binding protein family 3/N-terminal" evidence="5">
    <location>
        <begin position="41"/>
        <end position="282"/>
    </location>
</feature>
<evidence type="ECO:0000256" key="3">
    <source>
        <dbReference type="ARBA" id="ARBA00022729"/>
    </source>
</evidence>
<sequence>MFRTRTKAVFAISGLALLVAACGGAGGETAAAGTGADGLVTITAGVAASQSSTALLMGQSKGFFKEEGIDLKIGKAATGAGAITQLINGQQQAALGGISPVVTAVASNIPVQIVSGAVNDKPSPDGTQYQTMVPADSPVKSFKDLAGKTVAVNSLKCCWEFWMREAVQKDGGDPNALKPVQLSFPDQITALKQGKVDAISTAQPYATELRQQGFRDVGDSPASAFDNPNNGNTVFYMAKSFVADHPGIVDKWRRALQKSSDYANAHPDEVRATIIKQTSANPDLVASAPLPEYTAKLDQGTVEKEVQFAVKYGVIKQAPAYTSLVVP</sequence>
<feature type="chain" id="PRO_5038625007" description="Solute-binding protein family 3/N-terminal domain-containing protein" evidence="4">
    <location>
        <begin position="26"/>
        <end position="327"/>
    </location>
</feature>
<dbReference type="Proteomes" id="UP000644610">
    <property type="component" value="Unassembled WGS sequence"/>
</dbReference>
<dbReference type="GO" id="GO:0042597">
    <property type="term" value="C:periplasmic space"/>
    <property type="evidence" value="ECO:0007669"/>
    <property type="project" value="UniProtKB-SubCell"/>
</dbReference>
<dbReference type="AlphaFoldDB" id="A0A8J3XJW5"/>
<dbReference type="InterPro" id="IPR001638">
    <property type="entry name" value="Solute-binding_3/MltF_N"/>
</dbReference>
<dbReference type="Pfam" id="PF09084">
    <property type="entry name" value="NMT1"/>
    <property type="match status" value="1"/>
</dbReference>
<keyword evidence="3 4" id="KW-0732">Signal</keyword>
<organism evidence="6 7">
    <name type="scientific">Planotetraspora silvatica</name>
    <dbReference type="NCBI Taxonomy" id="234614"/>
    <lineage>
        <taxon>Bacteria</taxon>
        <taxon>Bacillati</taxon>
        <taxon>Actinomycetota</taxon>
        <taxon>Actinomycetes</taxon>
        <taxon>Streptosporangiales</taxon>
        <taxon>Streptosporangiaceae</taxon>
        <taxon>Planotetraspora</taxon>
    </lineage>
</organism>
<comment type="caution">
    <text evidence="6">The sequence shown here is derived from an EMBL/GenBank/DDBJ whole genome shotgun (WGS) entry which is preliminary data.</text>
</comment>
<reference evidence="6" key="1">
    <citation type="submission" date="2021-01" db="EMBL/GenBank/DDBJ databases">
        <title>Whole genome shotgun sequence of Planotetraspora silvatica NBRC 100141.</title>
        <authorList>
            <person name="Komaki H."/>
            <person name="Tamura T."/>
        </authorList>
    </citation>
    <scope>NUCLEOTIDE SEQUENCE</scope>
    <source>
        <strain evidence="6">NBRC 100141</strain>
    </source>
</reference>
<dbReference type="InterPro" id="IPR015168">
    <property type="entry name" value="SsuA/THI5"/>
</dbReference>
<dbReference type="SUPFAM" id="SSF53850">
    <property type="entry name" value="Periplasmic binding protein-like II"/>
    <property type="match status" value="1"/>
</dbReference>
<dbReference type="SMART" id="SM00062">
    <property type="entry name" value="PBPb"/>
    <property type="match status" value="1"/>
</dbReference>
<evidence type="ECO:0000256" key="1">
    <source>
        <dbReference type="ARBA" id="ARBA00004418"/>
    </source>
</evidence>
<evidence type="ECO:0000313" key="7">
    <source>
        <dbReference type="Proteomes" id="UP000644610"/>
    </source>
</evidence>
<evidence type="ECO:0000313" key="6">
    <source>
        <dbReference type="EMBL" id="GII43595.1"/>
    </source>
</evidence>
<comment type="similarity">
    <text evidence="2">Belongs to the bacterial solute-binding protein SsuA/TauA family.</text>
</comment>
<name>A0A8J3XJW5_9ACTN</name>
<gene>
    <name evidence="6" type="ORF">Psi02_00190</name>
</gene>
<dbReference type="PANTHER" id="PTHR30024:SF47">
    <property type="entry name" value="TAURINE-BINDING PERIPLASMIC PROTEIN"/>
    <property type="match status" value="1"/>
</dbReference>
<dbReference type="RefSeq" id="WP_203970567.1">
    <property type="nucleotide sequence ID" value="NZ_BAAAKY010000005.1"/>
</dbReference>
<evidence type="ECO:0000256" key="2">
    <source>
        <dbReference type="ARBA" id="ARBA00010742"/>
    </source>
</evidence>
<protein>
    <recommendedName>
        <fullName evidence="5">Solute-binding protein family 3/N-terminal domain-containing protein</fullName>
    </recommendedName>
</protein>
<feature type="signal peptide" evidence="4">
    <location>
        <begin position="1"/>
        <end position="25"/>
    </location>
</feature>
<proteinExistence type="inferred from homology"/>
<dbReference type="PROSITE" id="PS51257">
    <property type="entry name" value="PROKAR_LIPOPROTEIN"/>
    <property type="match status" value="1"/>
</dbReference>
<dbReference type="PANTHER" id="PTHR30024">
    <property type="entry name" value="ALIPHATIC SULFONATES-BINDING PROTEIN-RELATED"/>
    <property type="match status" value="1"/>
</dbReference>
<keyword evidence="7" id="KW-1185">Reference proteome</keyword>
<evidence type="ECO:0000256" key="4">
    <source>
        <dbReference type="SAM" id="SignalP"/>
    </source>
</evidence>
<dbReference type="Gene3D" id="3.40.190.10">
    <property type="entry name" value="Periplasmic binding protein-like II"/>
    <property type="match status" value="2"/>
</dbReference>
<evidence type="ECO:0000259" key="5">
    <source>
        <dbReference type="SMART" id="SM00062"/>
    </source>
</evidence>
<accession>A0A8J3XJW5</accession>
<comment type="subcellular location">
    <subcellularLocation>
        <location evidence="1">Periplasm</location>
    </subcellularLocation>
</comment>